<dbReference type="EMBL" id="JACSQP010000009">
    <property type="protein sequence ID" value="MBD7958570.1"/>
    <property type="molecule type" value="Genomic_DNA"/>
</dbReference>
<dbReference type="RefSeq" id="WP_191719762.1">
    <property type="nucleotide sequence ID" value="NZ_JACSQP010000009.1"/>
</dbReference>
<keyword evidence="2" id="KW-1133">Transmembrane helix</keyword>
<reference evidence="3 4" key="1">
    <citation type="submission" date="2020-08" db="EMBL/GenBank/DDBJ databases">
        <title>A Genomic Blueprint of the Chicken Gut Microbiome.</title>
        <authorList>
            <person name="Gilroy R."/>
            <person name="Ravi A."/>
            <person name="Getino M."/>
            <person name="Pursley I."/>
            <person name="Horton D.L."/>
            <person name="Alikhan N.-F."/>
            <person name="Baker D."/>
            <person name="Gharbi K."/>
            <person name="Hall N."/>
            <person name="Watson M."/>
            <person name="Adriaenssens E.M."/>
            <person name="Foster-Nyarko E."/>
            <person name="Jarju S."/>
            <person name="Secka A."/>
            <person name="Antonio M."/>
            <person name="Oren A."/>
            <person name="Chaudhuri R."/>
            <person name="La Ragione R.M."/>
            <person name="Hildebrand F."/>
            <person name="Pallen M.J."/>
        </authorList>
    </citation>
    <scope>NUCLEOTIDE SEQUENCE [LARGE SCALE GENOMIC DNA]</scope>
    <source>
        <strain evidence="3 4">Sa4CUA7</strain>
    </source>
</reference>
<keyword evidence="4" id="KW-1185">Reference proteome</keyword>
<evidence type="ECO:0000313" key="3">
    <source>
        <dbReference type="EMBL" id="MBD7958570.1"/>
    </source>
</evidence>
<evidence type="ECO:0000256" key="2">
    <source>
        <dbReference type="SAM" id="Phobius"/>
    </source>
</evidence>
<evidence type="ECO:0008006" key="5">
    <source>
        <dbReference type="Google" id="ProtNLM"/>
    </source>
</evidence>
<feature type="compositionally biased region" description="Gly residues" evidence="1">
    <location>
        <begin position="338"/>
        <end position="347"/>
    </location>
</feature>
<feature type="transmembrane region" description="Helical" evidence="2">
    <location>
        <begin position="91"/>
        <end position="113"/>
    </location>
</feature>
<gene>
    <name evidence="3" type="ORF">H9651_13045</name>
</gene>
<accession>A0ABR8S505</accession>
<organism evidence="3 4">
    <name type="scientific">Microbacterium pullorum</name>
    <dbReference type="NCBI Taxonomy" id="2762236"/>
    <lineage>
        <taxon>Bacteria</taxon>
        <taxon>Bacillati</taxon>
        <taxon>Actinomycetota</taxon>
        <taxon>Actinomycetes</taxon>
        <taxon>Micrococcales</taxon>
        <taxon>Microbacteriaceae</taxon>
        <taxon>Microbacterium</taxon>
    </lineage>
</organism>
<evidence type="ECO:0000313" key="4">
    <source>
        <dbReference type="Proteomes" id="UP000648352"/>
    </source>
</evidence>
<dbReference type="Proteomes" id="UP000648352">
    <property type="component" value="Unassembled WGS sequence"/>
</dbReference>
<name>A0ABR8S505_9MICO</name>
<feature type="region of interest" description="Disordered" evidence="1">
    <location>
        <begin position="329"/>
        <end position="383"/>
    </location>
</feature>
<keyword evidence="2" id="KW-0472">Membrane</keyword>
<protein>
    <recommendedName>
        <fullName evidence="5">DUF5667 domain-containing protein</fullName>
    </recommendedName>
</protein>
<feature type="compositionally biased region" description="Pro residues" evidence="1">
    <location>
        <begin position="355"/>
        <end position="383"/>
    </location>
</feature>
<sequence>MSTLADLFDDDRATAPGAAAAGAGPRELPGAAGLAQMLGAPRRETVRAPVDDTPRLVELVRSASQNAAPVVLAGGAKSKKSSSRGRKRTDWLSVVVAVFAIGVVSATAVFAGIQFASASPAAGALDSLAADEAALVNAEQALATAAARVEADVAAAREDAARLEPALVAVEGYSDEPARAAAVQALQDYRAGLDALVLPQLPAPYARAALDEQSLADVGAAIDRVQQLSVDIDAPSQQTSALRTTVTGLRDGFAAQMAAFGTTFPAWAEGVIAENYAADETLAEALAATAAAVAVPAEGGLLGVEAMLTLPALVDALREDHQRVLDEIAAEEEARENSGGGGSGGSGSDETQPGEPAPEPEPGTEPAPEPVPEPDPGAEPPVG</sequence>
<comment type="caution">
    <text evidence="3">The sequence shown here is derived from an EMBL/GenBank/DDBJ whole genome shotgun (WGS) entry which is preliminary data.</text>
</comment>
<keyword evidence="2" id="KW-0812">Transmembrane</keyword>
<evidence type="ECO:0000256" key="1">
    <source>
        <dbReference type="SAM" id="MobiDB-lite"/>
    </source>
</evidence>
<proteinExistence type="predicted"/>